<comment type="pathway">
    <text evidence="3">Lipid metabolism.</text>
</comment>
<evidence type="ECO:0000256" key="10">
    <source>
        <dbReference type="ARBA" id="ARBA00022989"/>
    </source>
</evidence>
<proteinExistence type="inferred from homology"/>
<evidence type="ECO:0000256" key="8">
    <source>
        <dbReference type="ARBA" id="ARBA00022798"/>
    </source>
</evidence>
<evidence type="ECO:0000313" key="16">
    <source>
        <dbReference type="Proteomes" id="UP000751190"/>
    </source>
</evidence>
<dbReference type="InterPro" id="IPR007130">
    <property type="entry name" value="DAGAT"/>
</dbReference>
<dbReference type="GO" id="GO:0005789">
    <property type="term" value="C:endoplasmic reticulum membrane"/>
    <property type="evidence" value="ECO:0007669"/>
    <property type="project" value="UniProtKB-SubCell"/>
</dbReference>
<organism evidence="15 16">
    <name type="scientific">Diacronema lutheri</name>
    <name type="common">Unicellular marine alga</name>
    <name type="synonym">Monochrysis lutheri</name>
    <dbReference type="NCBI Taxonomy" id="2081491"/>
    <lineage>
        <taxon>Eukaryota</taxon>
        <taxon>Haptista</taxon>
        <taxon>Haptophyta</taxon>
        <taxon>Pavlovophyceae</taxon>
        <taxon>Pavlovales</taxon>
        <taxon>Pavlovaceae</taxon>
        <taxon>Diacronema</taxon>
    </lineage>
</organism>
<keyword evidence="12 14" id="KW-0472">Membrane</keyword>
<evidence type="ECO:0000256" key="5">
    <source>
        <dbReference type="ARBA" id="ARBA00022516"/>
    </source>
</evidence>
<feature type="transmembrane region" description="Helical" evidence="14">
    <location>
        <begin position="20"/>
        <end position="44"/>
    </location>
</feature>
<comment type="similarity">
    <text evidence="4 14">Belongs to the diacylglycerol acyltransferase family.</text>
</comment>
<evidence type="ECO:0000313" key="15">
    <source>
        <dbReference type="EMBL" id="KAG8465527.1"/>
    </source>
</evidence>
<dbReference type="EMBL" id="JAGTXO010000010">
    <property type="protein sequence ID" value="KAG8465527.1"/>
    <property type="molecule type" value="Genomic_DNA"/>
</dbReference>
<evidence type="ECO:0000256" key="11">
    <source>
        <dbReference type="ARBA" id="ARBA00023098"/>
    </source>
</evidence>
<evidence type="ECO:0000256" key="9">
    <source>
        <dbReference type="ARBA" id="ARBA00022824"/>
    </source>
</evidence>
<dbReference type="EC" id="2.3.1.-" evidence="14"/>
<keyword evidence="11" id="KW-0443">Lipid metabolism</keyword>
<dbReference type="AlphaFoldDB" id="A0A8J5XP17"/>
<evidence type="ECO:0000256" key="7">
    <source>
        <dbReference type="ARBA" id="ARBA00022692"/>
    </source>
</evidence>
<sequence>MLGAISFGESTEARLQTLSVFTFSLYLLLPLIVWCWALIVALMLNPATMPAALAYIVYIFVFDSAPVDGSRSAFLRGSGARGTWWRRYCDFFPMTLVKTAELPPTGRYVLGFHPHGIISVGAFGCFATYGVRTLDLSAGETRARTDRRGFDSLYPGVHVWPLTLALNFYIPFVREYLLSLGCCNASRASFRNILAKGAGAGVMIVPGGAEEALLAEPGTISLVLAKRKGFVREAILGGAQLVPCLAFGESDLFEVSRPEAHTLRARAQQLVYRLTGVAMPFFNGRSFFFKEVGLMPRRRPIVVVVGAPLAPAPGAASMRVRSPELSAAVDELHTRYVDALRALYVAHKDAAWNTPSLQRTRSLEVLK</sequence>
<evidence type="ECO:0000256" key="13">
    <source>
        <dbReference type="ARBA" id="ARBA00023315"/>
    </source>
</evidence>
<keyword evidence="9 14" id="KW-0256">Endoplasmic reticulum</keyword>
<protein>
    <recommendedName>
        <fullName evidence="14">Acyltransferase</fullName>
        <ecNumber evidence="14">2.3.1.-</ecNumber>
    </recommendedName>
</protein>
<dbReference type="GO" id="GO:0006071">
    <property type="term" value="P:glycerol metabolic process"/>
    <property type="evidence" value="ECO:0007669"/>
    <property type="project" value="UniProtKB-KW"/>
</dbReference>
<evidence type="ECO:0000256" key="2">
    <source>
        <dbReference type="ARBA" id="ARBA00004771"/>
    </source>
</evidence>
<evidence type="ECO:0000256" key="14">
    <source>
        <dbReference type="RuleBase" id="RU367023"/>
    </source>
</evidence>
<evidence type="ECO:0000256" key="6">
    <source>
        <dbReference type="ARBA" id="ARBA00022679"/>
    </source>
</evidence>
<dbReference type="OMA" id="FWFTCAN"/>
<dbReference type="Pfam" id="PF03982">
    <property type="entry name" value="DAGAT"/>
    <property type="match status" value="1"/>
</dbReference>
<evidence type="ECO:0000256" key="1">
    <source>
        <dbReference type="ARBA" id="ARBA00004477"/>
    </source>
</evidence>
<evidence type="ECO:0000256" key="3">
    <source>
        <dbReference type="ARBA" id="ARBA00005189"/>
    </source>
</evidence>
<accession>A0A8J5XP17</accession>
<name>A0A8J5XP17_DIALT</name>
<keyword evidence="16" id="KW-1185">Reference proteome</keyword>
<gene>
    <name evidence="15" type="ORF">KFE25_002834</name>
</gene>
<dbReference type="Proteomes" id="UP000751190">
    <property type="component" value="Unassembled WGS sequence"/>
</dbReference>
<keyword evidence="6 14" id="KW-0808">Transferase</keyword>
<dbReference type="GO" id="GO:0019432">
    <property type="term" value="P:triglyceride biosynthetic process"/>
    <property type="evidence" value="ECO:0007669"/>
    <property type="project" value="TreeGrafter"/>
</dbReference>
<keyword evidence="13" id="KW-0012">Acyltransferase</keyword>
<dbReference type="GO" id="GO:0004144">
    <property type="term" value="F:diacylglycerol O-acyltransferase activity"/>
    <property type="evidence" value="ECO:0007669"/>
    <property type="project" value="TreeGrafter"/>
</dbReference>
<feature type="transmembrane region" description="Helical" evidence="14">
    <location>
        <begin position="112"/>
        <end position="131"/>
    </location>
</feature>
<keyword evidence="10 14" id="KW-1133">Transmembrane helix</keyword>
<dbReference type="PANTHER" id="PTHR12317">
    <property type="entry name" value="DIACYLGLYCEROL O-ACYLTRANSFERASE"/>
    <property type="match status" value="1"/>
</dbReference>
<keyword evidence="5" id="KW-0444">Lipid biosynthesis</keyword>
<comment type="pathway">
    <text evidence="2">Glycerolipid metabolism; triacylglycerol biosynthesis.</text>
</comment>
<dbReference type="OrthoDB" id="264532at2759"/>
<comment type="caution">
    <text evidence="15">The sequence shown here is derived from an EMBL/GenBank/DDBJ whole genome shotgun (WGS) entry which is preliminary data.</text>
</comment>
<reference evidence="15" key="1">
    <citation type="submission" date="2021-05" db="EMBL/GenBank/DDBJ databases">
        <title>The genome of the haptophyte Pavlova lutheri (Diacronema luteri, Pavlovales) - a model for lipid biosynthesis in eukaryotic algae.</title>
        <authorList>
            <person name="Hulatt C.J."/>
            <person name="Posewitz M.C."/>
        </authorList>
    </citation>
    <scope>NUCLEOTIDE SEQUENCE</scope>
    <source>
        <strain evidence="15">NIVA-4/92</strain>
    </source>
</reference>
<feature type="transmembrane region" description="Helical" evidence="14">
    <location>
        <begin position="152"/>
        <end position="172"/>
    </location>
</feature>
<evidence type="ECO:0000256" key="12">
    <source>
        <dbReference type="ARBA" id="ARBA00023136"/>
    </source>
</evidence>
<keyword evidence="7 14" id="KW-0812">Transmembrane</keyword>
<evidence type="ECO:0000256" key="4">
    <source>
        <dbReference type="ARBA" id="ARBA00005420"/>
    </source>
</evidence>
<keyword evidence="8" id="KW-0319">Glycerol metabolism</keyword>
<comment type="subcellular location">
    <subcellularLocation>
        <location evidence="1 14">Endoplasmic reticulum membrane</location>
        <topology evidence="1 14">Multi-pass membrane protein</topology>
    </subcellularLocation>
</comment>
<dbReference type="CDD" id="cd07987">
    <property type="entry name" value="LPLAT_MGAT-like"/>
    <property type="match status" value="1"/>
</dbReference>
<dbReference type="PANTHER" id="PTHR12317:SF0">
    <property type="entry name" value="ACYLTRANSFERASE"/>
    <property type="match status" value="1"/>
</dbReference>